<evidence type="ECO:0000313" key="4">
    <source>
        <dbReference type="Proteomes" id="UP000199283"/>
    </source>
</evidence>
<dbReference type="InterPro" id="IPR029064">
    <property type="entry name" value="Ribosomal_eL30-like_sf"/>
</dbReference>
<evidence type="ECO:0000259" key="2">
    <source>
        <dbReference type="Pfam" id="PF04296"/>
    </source>
</evidence>
<organism evidence="3 4">
    <name type="scientific">Jannaschia helgolandensis</name>
    <dbReference type="NCBI Taxonomy" id="188906"/>
    <lineage>
        <taxon>Bacteria</taxon>
        <taxon>Pseudomonadati</taxon>
        <taxon>Pseudomonadota</taxon>
        <taxon>Alphaproteobacteria</taxon>
        <taxon>Rhodobacterales</taxon>
        <taxon>Roseobacteraceae</taxon>
        <taxon>Jannaschia</taxon>
    </lineage>
</organism>
<dbReference type="Gene3D" id="3.30.1230.10">
    <property type="entry name" value="YlxR-like"/>
    <property type="match status" value="1"/>
</dbReference>
<dbReference type="Pfam" id="PF04296">
    <property type="entry name" value="YlxR"/>
    <property type="match status" value="1"/>
</dbReference>
<gene>
    <name evidence="3" type="ORF">SAMN04488526_0414</name>
</gene>
<dbReference type="STRING" id="188906.SAMN04488526_0414"/>
<feature type="compositionally biased region" description="Basic and acidic residues" evidence="1">
    <location>
        <begin position="7"/>
        <end position="20"/>
    </location>
</feature>
<feature type="region of interest" description="Disordered" evidence="1">
    <location>
        <begin position="1"/>
        <end position="20"/>
    </location>
</feature>
<reference evidence="3 4" key="1">
    <citation type="submission" date="2016-10" db="EMBL/GenBank/DDBJ databases">
        <authorList>
            <person name="de Groot N.N."/>
        </authorList>
    </citation>
    <scope>NUCLEOTIDE SEQUENCE [LARGE SCALE GENOMIC DNA]</scope>
    <source>
        <strain evidence="3 4">DSM 14858</strain>
    </source>
</reference>
<dbReference type="EMBL" id="FNZQ01000001">
    <property type="protein sequence ID" value="SEK37565.1"/>
    <property type="molecule type" value="Genomic_DNA"/>
</dbReference>
<sequence>MVPLTRGGRDKNRDEPDRRCIVTGETGSKSGLIRFVVGPDDTIYPDVANKLPGRGIYVTASREVLEKAIAKRMFSKGAKKQVRIPDGLPDLVESLLLKRLQDLLAMARKAGKAITGYEKVKVMLIREEARVLLQASDGSERGKGKLSTPGNGKWIGFLTADELGLAFGRDRVIHAAVSAGTLAKRIVEEAARLQGIRQVNGSTPAAEKDTGNA</sequence>
<proteinExistence type="predicted"/>
<dbReference type="InterPro" id="IPR007393">
    <property type="entry name" value="YlxR_dom"/>
</dbReference>
<keyword evidence="4" id="KW-1185">Reference proteome</keyword>
<dbReference type="PANTHER" id="PTHR34215">
    <property type="entry name" value="BLL0784 PROTEIN"/>
    <property type="match status" value="1"/>
</dbReference>
<dbReference type="PANTHER" id="PTHR34215:SF1">
    <property type="entry name" value="YLXR DOMAIN-CONTAINING PROTEIN"/>
    <property type="match status" value="1"/>
</dbReference>
<dbReference type="SUPFAM" id="SSF55315">
    <property type="entry name" value="L30e-like"/>
    <property type="match status" value="1"/>
</dbReference>
<evidence type="ECO:0000313" key="3">
    <source>
        <dbReference type="EMBL" id="SEK37565.1"/>
    </source>
</evidence>
<dbReference type="NCBIfam" id="NF006622">
    <property type="entry name" value="PRK09190.1"/>
    <property type="match status" value="1"/>
</dbReference>
<dbReference type="AlphaFoldDB" id="A0A1H7GNY2"/>
<name>A0A1H7GNY2_9RHOB</name>
<dbReference type="InterPro" id="IPR037465">
    <property type="entry name" value="YlxR"/>
</dbReference>
<dbReference type="CDD" id="cd00279">
    <property type="entry name" value="YlxR"/>
    <property type="match status" value="1"/>
</dbReference>
<protein>
    <recommendedName>
        <fullName evidence="2">YlxR domain-containing protein</fullName>
    </recommendedName>
</protein>
<feature type="domain" description="YlxR" evidence="2">
    <location>
        <begin position="18"/>
        <end position="88"/>
    </location>
</feature>
<dbReference type="Gene3D" id="3.30.1330.30">
    <property type="match status" value="1"/>
</dbReference>
<dbReference type="Proteomes" id="UP000199283">
    <property type="component" value="Unassembled WGS sequence"/>
</dbReference>
<dbReference type="InterPro" id="IPR035931">
    <property type="entry name" value="YlxR-like_sf"/>
</dbReference>
<dbReference type="SUPFAM" id="SSF64376">
    <property type="entry name" value="YlxR-like"/>
    <property type="match status" value="1"/>
</dbReference>
<evidence type="ECO:0000256" key="1">
    <source>
        <dbReference type="SAM" id="MobiDB-lite"/>
    </source>
</evidence>
<accession>A0A1H7GNY2</accession>